<feature type="domain" description="Reverse transcriptase RNase H-like" evidence="8">
    <location>
        <begin position="342"/>
        <end position="404"/>
    </location>
</feature>
<keyword evidence="4" id="KW-0255">Endonuclease</keyword>
<evidence type="ECO:0000256" key="3">
    <source>
        <dbReference type="ARBA" id="ARBA00022722"/>
    </source>
</evidence>
<dbReference type="Proteomes" id="UP001558652">
    <property type="component" value="Unassembled WGS sequence"/>
</dbReference>
<keyword evidence="3" id="KW-0540">Nuclease</keyword>
<dbReference type="GO" id="GO:0003964">
    <property type="term" value="F:RNA-directed DNA polymerase activity"/>
    <property type="evidence" value="ECO:0007669"/>
    <property type="project" value="UniProtKB-KW"/>
</dbReference>
<sequence>MLIGPGRLVFSINVHGTSVLLGLDQGGTRLLPNPGSTKQYSGKSLKLLCRLYWRPISDEFKKTPKWPTQQMNPASGTPRNQTRIGTMAPKTRPQYEGSGQRGDIRAEMTRTNVSAAKCPYVPHPIRHRVALGLLTPAAVSIEPRGGRPCKITSRWGRSLLNLESTTSSTGIMFPTTGTKWHVEFFVVVDPVTHFYRDMGKKFRKKGYYYILVTAPSTGCTGQKTSLFSLAFSIFPSPSTMAYFYLPASYGTVRFVDGDGSCLPADGTPTTHGWNDTPSTTAYGTWKYNKKLIVVAHNKQWHYHLDQSVREPPNASVSVIPESHRSGLTYSAYMRHVALIHRRLNTRKYSTYDRELLAIYMAIKHFYPLLEGRQFAMRTDHKPLTHAFKQKLNSTELRWIRQLNYFSQFTTKMSRISGSENVVADTLSPPHLLHSARIWTHWLRTNRQTLNCQLFQTTQAQTAAWYLKHQLR</sequence>
<evidence type="ECO:0000313" key="10">
    <source>
        <dbReference type="Proteomes" id="UP001558652"/>
    </source>
</evidence>
<organism evidence="9 10">
    <name type="scientific">Ranatra chinensis</name>
    <dbReference type="NCBI Taxonomy" id="642074"/>
    <lineage>
        <taxon>Eukaryota</taxon>
        <taxon>Metazoa</taxon>
        <taxon>Ecdysozoa</taxon>
        <taxon>Arthropoda</taxon>
        <taxon>Hexapoda</taxon>
        <taxon>Insecta</taxon>
        <taxon>Pterygota</taxon>
        <taxon>Neoptera</taxon>
        <taxon>Paraneoptera</taxon>
        <taxon>Hemiptera</taxon>
        <taxon>Heteroptera</taxon>
        <taxon>Panheteroptera</taxon>
        <taxon>Nepomorpha</taxon>
        <taxon>Nepidae</taxon>
        <taxon>Ranatrinae</taxon>
        <taxon>Ranatra</taxon>
    </lineage>
</organism>
<dbReference type="GO" id="GO:0016787">
    <property type="term" value="F:hydrolase activity"/>
    <property type="evidence" value="ECO:0007669"/>
    <property type="project" value="UniProtKB-KW"/>
</dbReference>
<protein>
    <recommendedName>
        <fullName evidence="8">Reverse transcriptase RNase H-like domain-containing protein</fullName>
    </recommendedName>
</protein>
<reference evidence="9 10" key="1">
    <citation type="submission" date="2024-07" db="EMBL/GenBank/DDBJ databases">
        <title>Chromosome-level genome assembly of the water stick insect Ranatra chinensis (Heteroptera: Nepidae).</title>
        <authorList>
            <person name="Liu X."/>
        </authorList>
    </citation>
    <scope>NUCLEOTIDE SEQUENCE [LARGE SCALE GENOMIC DNA]</scope>
    <source>
        <strain evidence="9">Cailab_2021Rc</strain>
        <tissue evidence="9">Muscle</tissue>
    </source>
</reference>
<comment type="caution">
    <text evidence="9">The sequence shown here is derived from an EMBL/GenBank/DDBJ whole genome shotgun (WGS) entry which is preliminary data.</text>
</comment>
<evidence type="ECO:0000256" key="5">
    <source>
        <dbReference type="ARBA" id="ARBA00022801"/>
    </source>
</evidence>
<keyword evidence="2" id="KW-0548">Nucleotidyltransferase</keyword>
<evidence type="ECO:0000256" key="4">
    <source>
        <dbReference type="ARBA" id="ARBA00022759"/>
    </source>
</evidence>
<evidence type="ECO:0000313" key="9">
    <source>
        <dbReference type="EMBL" id="KAL1110234.1"/>
    </source>
</evidence>
<proteinExistence type="predicted"/>
<dbReference type="GO" id="GO:0004519">
    <property type="term" value="F:endonuclease activity"/>
    <property type="evidence" value="ECO:0007669"/>
    <property type="project" value="UniProtKB-KW"/>
</dbReference>
<dbReference type="SUPFAM" id="SSF56672">
    <property type="entry name" value="DNA/RNA polymerases"/>
    <property type="match status" value="1"/>
</dbReference>
<feature type="region of interest" description="Disordered" evidence="7">
    <location>
        <begin position="63"/>
        <end position="102"/>
    </location>
</feature>
<evidence type="ECO:0000256" key="7">
    <source>
        <dbReference type="SAM" id="MobiDB-lite"/>
    </source>
</evidence>
<dbReference type="InterPro" id="IPR050951">
    <property type="entry name" value="Retrovirus_Pol_polyprotein"/>
</dbReference>
<feature type="compositionally biased region" description="Polar residues" evidence="7">
    <location>
        <begin position="66"/>
        <end position="84"/>
    </location>
</feature>
<gene>
    <name evidence="9" type="ORF">AAG570_008311</name>
</gene>
<dbReference type="PANTHER" id="PTHR37984:SF5">
    <property type="entry name" value="PROTEIN NYNRIN-LIKE"/>
    <property type="match status" value="1"/>
</dbReference>
<accession>A0ABD0YEJ8</accession>
<dbReference type="InterPro" id="IPR043502">
    <property type="entry name" value="DNA/RNA_pol_sf"/>
</dbReference>
<dbReference type="Pfam" id="PF17917">
    <property type="entry name" value="RT_RNaseH"/>
    <property type="match status" value="1"/>
</dbReference>
<name>A0ABD0YEJ8_9HEMI</name>
<dbReference type="PANTHER" id="PTHR37984">
    <property type="entry name" value="PROTEIN CBG26694"/>
    <property type="match status" value="1"/>
</dbReference>
<keyword evidence="5" id="KW-0378">Hydrolase</keyword>
<dbReference type="InterPro" id="IPR041373">
    <property type="entry name" value="RT_RNaseH"/>
</dbReference>
<evidence type="ECO:0000256" key="2">
    <source>
        <dbReference type="ARBA" id="ARBA00022695"/>
    </source>
</evidence>
<keyword evidence="10" id="KW-1185">Reference proteome</keyword>
<evidence type="ECO:0000256" key="6">
    <source>
        <dbReference type="ARBA" id="ARBA00022918"/>
    </source>
</evidence>
<evidence type="ECO:0000259" key="8">
    <source>
        <dbReference type="Pfam" id="PF17917"/>
    </source>
</evidence>
<dbReference type="CDD" id="cd09274">
    <property type="entry name" value="RNase_HI_RT_Ty3"/>
    <property type="match status" value="1"/>
</dbReference>
<keyword evidence="1" id="KW-0808">Transferase</keyword>
<dbReference type="EMBL" id="JBFDAA010000023">
    <property type="protein sequence ID" value="KAL1110234.1"/>
    <property type="molecule type" value="Genomic_DNA"/>
</dbReference>
<keyword evidence="6" id="KW-0695">RNA-directed DNA polymerase</keyword>
<dbReference type="AlphaFoldDB" id="A0ABD0YEJ8"/>
<evidence type="ECO:0000256" key="1">
    <source>
        <dbReference type="ARBA" id="ARBA00022679"/>
    </source>
</evidence>